<feature type="binding site" evidence="8">
    <location>
        <position position="352"/>
    </location>
    <ligand>
        <name>FAD</name>
        <dbReference type="ChEBI" id="CHEBI:57692"/>
    </ligand>
</feature>
<dbReference type="Pfam" id="PF02852">
    <property type="entry name" value="Pyr_redox_dim"/>
    <property type="match status" value="1"/>
</dbReference>
<feature type="binding site" evidence="8">
    <location>
        <position position="244"/>
    </location>
    <ligand>
        <name>NAD(+)</name>
        <dbReference type="ChEBI" id="CHEBI:57540"/>
    </ligand>
</feature>
<keyword evidence="4" id="KW-0521">NADP</keyword>
<dbReference type="RefSeq" id="WP_419189240.1">
    <property type="nucleotide sequence ID" value="NZ_CP036526.1"/>
</dbReference>
<evidence type="ECO:0000256" key="10">
    <source>
        <dbReference type="RuleBase" id="RU003691"/>
    </source>
</evidence>
<dbReference type="PROSITE" id="PS00076">
    <property type="entry name" value="PYRIDINE_REDOX_1"/>
    <property type="match status" value="1"/>
</dbReference>
<dbReference type="SUPFAM" id="SSF51905">
    <property type="entry name" value="FAD/NAD(P)-binding domain"/>
    <property type="match status" value="1"/>
</dbReference>
<dbReference type="InterPro" id="IPR023753">
    <property type="entry name" value="FAD/NAD-binding_dom"/>
</dbReference>
<name>A0A517NZE1_9BACT</name>
<dbReference type="Pfam" id="PF07992">
    <property type="entry name" value="Pyr_redox_2"/>
    <property type="match status" value="1"/>
</dbReference>
<feature type="binding site" evidence="8">
    <location>
        <position position="312"/>
    </location>
    <ligand>
        <name>NAD(+)</name>
        <dbReference type="ChEBI" id="CHEBI:57540"/>
    </ligand>
</feature>
<feature type="disulfide bond" description="Redox-active" evidence="9">
    <location>
        <begin position="81"/>
        <end position="86"/>
    </location>
</feature>
<dbReference type="NCBIfam" id="NF004991">
    <property type="entry name" value="PRK06370.1-3"/>
    <property type="match status" value="1"/>
</dbReference>
<organism evidence="13 14">
    <name type="scientific">Stieleria marina</name>
    <dbReference type="NCBI Taxonomy" id="1930275"/>
    <lineage>
        <taxon>Bacteria</taxon>
        <taxon>Pseudomonadati</taxon>
        <taxon>Planctomycetota</taxon>
        <taxon>Planctomycetia</taxon>
        <taxon>Pirellulales</taxon>
        <taxon>Pirellulaceae</taxon>
        <taxon>Stieleria</taxon>
    </lineage>
</organism>
<dbReference type="EMBL" id="CP036526">
    <property type="protein sequence ID" value="QDT12499.1"/>
    <property type="molecule type" value="Genomic_DNA"/>
</dbReference>
<evidence type="ECO:0000256" key="8">
    <source>
        <dbReference type="PIRSR" id="PIRSR000350-3"/>
    </source>
</evidence>
<evidence type="ECO:0000256" key="3">
    <source>
        <dbReference type="ARBA" id="ARBA00022827"/>
    </source>
</evidence>
<keyword evidence="8" id="KW-0520">NAD</keyword>
<dbReference type="PIRSF" id="PIRSF000350">
    <property type="entry name" value="Mercury_reductase_MerA"/>
    <property type="match status" value="1"/>
</dbReference>
<feature type="domain" description="FAD/NAD(P)-binding" evidence="12">
    <location>
        <begin position="44"/>
        <end position="366"/>
    </location>
</feature>
<evidence type="ECO:0000259" key="11">
    <source>
        <dbReference type="Pfam" id="PF02852"/>
    </source>
</evidence>
<dbReference type="PANTHER" id="PTHR43014:SF2">
    <property type="entry name" value="MERCURIC REDUCTASE"/>
    <property type="match status" value="1"/>
</dbReference>
<reference evidence="13 14" key="1">
    <citation type="submission" date="2019-02" db="EMBL/GenBank/DDBJ databases">
        <title>Deep-cultivation of Planctomycetes and their phenomic and genomic characterization uncovers novel biology.</title>
        <authorList>
            <person name="Wiegand S."/>
            <person name="Jogler M."/>
            <person name="Boedeker C."/>
            <person name="Pinto D."/>
            <person name="Vollmers J."/>
            <person name="Rivas-Marin E."/>
            <person name="Kohn T."/>
            <person name="Peeters S.H."/>
            <person name="Heuer A."/>
            <person name="Rast P."/>
            <person name="Oberbeckmann S."/>
            <person name="Bunk B."/>
            <person name="Jeske O."/>
            <person name="Meyerdierks A."/>
            <person name="Storesund J.E."/>
            <person name="Kallscheuer N."/>
            <person name="Luecker S."/>
            <person name="Lage O.M."/>
            <person name="Pohl T."/>
            <person name="Merkel B.J."/>
            <person name="Hornburger P."/>
            <person name="Mueller R.-W."/>
            <person name="Bruemmer F."/>
            <person name="Labrenz M."/>
            <person name="Spormann A.M."/>
            <person name="Op den Camp H."/>
            <person name="Overmann J."/>
            <person name="Amann R."/>
            <person name="Jetten M.S.M."/>
            <person name="Mascher T."/>
            <person name="Medema M.H."/>
            <person name="Devos D.P."/>
            <person name="Kaster A.-K."/>
            <person name="Ovreas L."/>
            <person name="Rohde M."/>
            <person name="Galperin M.Y."/>
            <person name="Jogler C."/>
        </authorList>
    </citation>
    <scope>NUCLEOTIDE SEQUENCE [LARGE SCALE GENOMIC DNA]</scope>
    <source>
        <strain evidence="13 14">K23_9</strain>
    </source>
</reference>
<dbReference type="InterPro" id="IPR004099">
    <property type="entry name" value="Pyr_nucl-diS_OxRdtase_dimer"/>
</dbReference>
<gene>
    <name evidence="13" type="primary">merA</name>
    <name evidence="13" type="ORF">K239x_45090</name>
</gene>
<comment type="cofactor">
    <cofactor evidence="8">
        <name>FAD</name>
        <dbReference type="ChEBI" id="CHEBI:57692"/>
    </cofactor>
    <text evidence="8">Binds 1 FAD per subunit.</text>
</comment>
<dbReference type="SUPFAM" id="SSF55424">
    <property type="entry name" value="FAD/NAD-linked reductases, dimerisation (C-terminal) domain"/>
    <property type="match status" value="1"/>
</dbReference>
<keyword evidence="14" id="KW-1185">Reference proteome</keyword>
<dbReference type="GO" id="GO:0016668">
    <property type="term" value="F:oxidoreductase activity, acting on a sulfur group of donors, NAD(P) as acceptor"/>
    <property type="evidence" value="ECO:0007669"/>
    <property type="project" value="InterPro"/>
</dbReference>
<evidence type="ECO:0000259" key="12">
    <source>
        <dbReference type="Pfam" id="PF07992"/>
    </source>
</evidence>
<evidence type="ECO:0000256" key="1">
    <source>
        <dbReference type="ARBA" id="ARBA00007532"/>
    </source>
</evidence>
<sequence>MNTTSSENSTSPLVQLQPHDEFNRQLESNVHPPTWTNPTPSQPYHLVVIGAGTAGLVTAAGAAGLGARVALVERELMGGDCLNVGCVPSKGMISAARIVATMKEAASFGIEVPENPVVDFAAVMQRMRRLRAEISPADSAQRFSDLGVDVYLGQGSFAGDDRVTVTRNDGSTSELQFRKAVVATGARAAAPPIDGLETVEYLTNENLFSLTELPPWFGVIGSGPIGAEMAQVFARLGSEVVLFERGPNILGREDPEAAAIVQKEFERDGINLMLNSKDMKVSRCEDDRIRVAVKRDGDPYDITVDKLLVAVGRAPNTDGLNLAAVNVEFGKTGVSVNDHLQTTNPKIYAAGDICSQYKFTHAADFQARIVIQNALFATGPFGKKKSSDLIIPWATYTSPEVAHVGLYEKDAAKQSIEIDTYVQHFADVDRAILEGNPEGFVKVLTRKGTDQILGATIVAENAGDLISEITLAMTHGLGLSKIGSTIHPYPTVADAIRKLGDQYNRTKLTPRNEKLLGLLQRWNVGS</sequence>
<feature type="binding site" evidence="8">
    <location>
        <begin position="221"/>
        <end position="228"/>
    </location>
    <ligand>
        <name>NAD(+)</name>
        <dbReference type="ChEBI" id="CHEBI:57540"/>
    </ligand>
</feature>
<dbReference type="FunFam" id="3.30.390.30:FF:000001">
    <property type="entry name" value="Dihydrolipoyl dehydrogenase"/>
    <property type="match status" value="1"/>
</dbReference>
<evidence type="ECO:0000313" key="14">
    <source>
        <dbReference type="Proteomes" id="UP000319817"/>
    </source>
</evidence>
<dbReference type="PANTHER" id="PTHR43014">
    <property type="entry name" value="MERCURIC REDUCTASE"/>
    <property type="match status" value="1"/>
</dbReference>
<feature type="binding site" evidence="8">
    <location>
        <position position="155"/>
    </location>
    <ligand>
        <name>FAD</name>
        <dbReference type="ChEBI" id="CHEBI:57692"/>
    </ligand>
</feature>
<feature type="binding site" evidence="8">
    <location>
        <position position="90"/>
    </location>
    <ligand>
        <name>FAD</name>
        <dbReference type="ChEBI" id="CHEBI:57692"/>
    </ligand>
</feature>
<keyword evidence="7 10" id="KW-0676">Redox-active center</keyword>
<protein>
    <submittedName>
        <fullName evidence="13">Mercuric reductase</fullName>
        <ecNumber evidence="13">1.16.1.1</ecNumber>
    </submittedName>
</protein>
<evidence type="ECO:0000256" key="4">
    <source>
        <dbReference type="ARBA" id="ARBA00022857"/>
    </source>
</evidence>
<evidence type="ECO:0000256" key="7">
    <source>
        <dbReference type="ARBA" id="ARBA00023284"/>
    </source>
</evidence>
<dbReference type="Proteomes" id="UP000319817">
    <property type="component" value="Chromosome"/>
</dbReference>
<dbReference type="Gene3D" id="3.50.50.60">
    <property type="entry name" value="FAD/NAD(P)-binding domain"/>
    <property type="match status" value="2"/>
</dbReference>
<dbReference type="InterPro" id="IPR036188">
    <property type="entry name" value="FAD/NAD-bd_sf"/>
</dbReference>
<dbReference type="GO" id="GO:0016152">
    <property type="term" value="F:mercury (II) reductase (NADP+) activity"/>
    <property type="evidence" value="ECO:0007669"/>
    <property type="project" value="UniProtKB-EC"/>
</dbReference>
<dbReference type="GO" id="GO:0003955">
    <property type="term" value="F:NAD(P)H dehydrogenase (quinone) activity"/>
    <property type="evidence" value="ECO:0007669"/>
    <property type="project" value="TreeGrafter"/>
</dbReference>
<keyword evidence="5 10" id="KW-0560">Oxidoreductase</keyword>
<dbReference type="GO" id="GO:0050660">
    <property type="term" value="F:flavin adenine dinucleotide binding"/>
    <property type="evidence" value="ECO:0007669"/>
    <property type="project" value="TreeGrafter"/>
</dbReference>
<dbReference type="Gene3D" id="3.30.390.30">
    <property type="match status" value="1"/>
</dbReference>
<evidence type="ECO:0000256" key="2">
    <source>
        <dbReference type="ARBA" id="ARBA00022630"/>
    </source>
</evidence>
<dbReference type="InterPro" id="IPR001100">
    <property type="entry name" value="Pyr_nuc-diS_OxRdtase"/>
</dbReference>
<evidence type="ECO:0000256" key="6">
    <source>
        <dbReference type="ARBA" id="ARBA00023157"/>
    </source>
</evidence>
<keyword evidence="8" id="KW-0547">Nucleotide-binding</keyword>
<keyword evidence="3 8" id="KW-0274">FAD</keyword>
<dbReference type="EC" id="1.16.1.1" evidence="13"/>
<keyword evidence="2 10" id="KW-0285">Flavoprotein</keyword>
<evidence type="ECO:0000313" key="13">
    <source>
        <dbReference type="EMBL" id="QDT12499.1"/>
    </source>
</evidence>
<evidence type="ECO:0000256" key="9">
    <source>
        <dbReference type="PIRSR" id="PIRSR000350-4"/>
    </source>
</evidence>
<dbReference type="PRINTS" id="PR00368">
    <property type="entry name" value="FADPNR"/>
</dbReference>
<accession>A0A517NZE1</accession>
<feature type="domain" description="Pyridine nucleotide-disulphide oxidoreductase dimerisation" evidence="11">
    <location>
        <begin position="391"/>
        <end position="498"/>
    </location>
</feature>
<comment type="similarity">
    <text evidence="1 10">Belongs to the class-I pyridine nucleotide-disulfide oxidoreductase family.</text>
</comment>
<dbReference type="PRINTS" id="PR00411">
    <property type="entry name" value="PNDRDTASEI"/>
</dbReference>
<proteinExistence type="inferred from homology"/>
<dbReference type="InterPro" id="IPR012999">
    <property type="entry name" value="Pyr_OxRdtase_I_AS"/>
</dbReference>
<evidence type="ECO:0000256" key="5">
    <source>
        <dbReference type="ARBA" id="ARBA00023002"/>
    </source>
</evidence>
<dbReference type="AlphaFoldDB" id="A0A517NZE1"/>
<dbReference type="InterPro" id="IPR016156">
    <property type="entry name" value="FAD/NAD-linked_Rdtase_dimer_sf"/>
</dbReference>
<keyword evidence="6" id="KW-1015">Disulfide bond</keyword>